<accession>A0ABY5PHA9</accession>
<evidence type="ECO:0000313" key="3">
    <source>
        <dbReference type="EMBL" id="UUY03845.1"/>
    </source>
</evidence>
<name>A0ABY5PHA9_9ACTN</name>
<proteinExistence type="inferred from homology"/>
<dbReference type="PANTHER" id="PTHR43081">
    <property type="entry name" value="ADENYLATE CYCLASE, TERMINAL-DIFFERENTIATION SPECIFIC-RELATED"/>
    <property type="match status" value="1"/>
</dbReference>
<dbReference type="Pfam" id="PF00211">
    <property type="entry name" value="Guanylate_cyc"/>
    <property type="match status" value="1"/>
</dbReference>
<reference evidence="4" key="1">
    <citation type="submission" date="2021-11" db="EMBL/GenBank/DDBJ databases">
        <title>Cultivation dependent microbiological survey of springs from the worlds oldest radium mine currently devoted to the extraction of radon-saturated water.</title>
        <authorList>
            <person name="Kapinusova G."/>
            <person name="Smrhova T."/>
            <person name="Strejcek M."/>
            <person name="Suman J."/>
            <person name="Jani K."/>
            <person name="Pajer P."/>
            <person name="Uhlik O."/>
        </authorList>
    </citation>
    <scope>NUCLEOTIDE SEQUENCE [LARGE SCALE GENOMIC DNA]</scope>
    <source>
        <strain evidence="4">J379</strain>
    </source>
</reference>
<keyword evidence="4" id="KW-1185">Reference proteome</keyword>
<sequence>MAAMFAATHPAMVRALALYAPMVCAVRSDDGYEWQDTPAVRDARTREMLAQWGSGALADRFAPSRADDPELRRWFGRLERFSAAPSSAARHIDLVGKIDVRGVLPSIQCPTLVLHRTEDDLFDVRNARYVAEHVPNAQFRELPGRDNLLAIGDAETALAEIEQFLTGTRRPVVSDRVLATVLFTDIVDSTGHAARLGDRSWRELLERHDGLMRAEVERHRGRMVKTLGDGALAVFDAPSRAIGTAVTVRDRVHELGLQVRAGLHTGECELVGDDVGGLAVHISARVTGEAGPDEVLVSSTVRDLLVGSGIGLQERGERELRGVPGAWRIYAVDG</sequence>
<evidence type="ECO:0000256" key="1">
    <source>
        <dbReference type="ARBA" id="ARBA00005381"/>
    </source>
</evidence>
<comment type="similarity">
    <text evidence="1">Belongs to the adenylyl cyclase class-3 family.</text>
</comment>
<dbReference type="Gene3D" id="3.30.70.1230">
    <property type="entry name" value="Nucleotide cyclase"/>
    <property type="match status" value="1"/>
</dbReference>
<dbReference type="PROSITE" id="PS50125">
    <property type="entry name" value="GUANYLATE_CYCLASE_2"/>
    <property type="match status" value="1"/>
</dbReference>
<dbReference type="InterPro" id="IPR029787">
    <property type="entry name" value="Nucleotide_cyclase"/>
</dbReference>
<dbReference type="SUPFAM" id="SSF53474">
    <property type="entry name" value="alpha/beta-Hydrolases"/>
    <property type="match status" value="1"/>
</dbReference>
<dbReference type="RefSeq" id="WP_353864343.1">
    <property type="nucleotide sequence ID" value="NZ_CP088295.1"/>
</dbReference>
<organism evidence="3 4">
    <name type="scientific">Svornostia abyssi</name>
    <dbReference type="NCBI Taxonomy" id="2898438"/>
    <lineage>
        <taxon>Bacteria</taxon>
        <taxon>Bacillati</taxon>
        <taxon>Actinomycetota</taxon>
        <taxon>Thermoleophilia</taxon>
        <taxon>Solirubrobacterales</taxon>
        <taxon>Baekduiaceae</taxon>
        <taxon>Svornostia</taxon>
    </lineage>
</organism>
<dbReference type="InterPro" id="IPR050697">
    <property type="entry name" value="Adenylyl/Guanylyl_Cyclase_3/4"/>
</dbReference>
<dbReference type="CDD" id="cd07302">
    <property type="entry name" value="CHD"/>
    <property type="match status" value="1"/>
</dbReference>
<evidence type="ECO:0000313" key="4">
    <source>
        <dbReference type="Proteomes" id="UP001058860"/>
    </source>
</evidence>
<dbReference type="InterPro" id="IPR029058">
    <property type="entry name" value="AB_hydrolase_fold"/>
</dbReference>
<dbReference type="Proteomes" id="UP001058860">
    <property type="component" value="Chromosome"/>
</dbReference>
<dbReference type="Gene3D" id="3.40.50.1820">
    <property type="entry name" value="alpha/beta hydrolase"/>
    <property type="match status" value="1"/>
</dbReference>
<dbReference type="SMART" id="SM00044">
    <property type="entry name" value="CYCc"/>
    <property type="match status" value="1"/>
</dbReference>
<protein>
    <submittedName>
        <fullName evidence="3">Adenylate/guanylate cyclase domain-containing protein</fullName>
    </submittedName>
</protein>
<feature type="domain" description="Guanylate cyclase" evidence="2">
    <location>
        <begin position="180"/>
        <end position="287"/>
    </location>
</feature>
<dbReference type="EMBL" id="CP088295">
    <property type="protein sequence ID" value="UUY03845.1"/>
    <property type="molecule type" value="Genomic_DNA"/>
</dbReference>
<dbReference type="InterPro" id="IPR001054">
    <property type="entry name" value="A/G_cyclase"/>
</dbReference>
<dbReference type="SUPFAM" id="SSF55073">
    <property type="entry name" value="Nucleotide cyclase"/>
    <property type="match status" value="1"/>
</dbReference>
<gene>
    <name evidence="3" type="ORF">LRS13_24845</name>
</gene>
<dbReference type="PANTHER" id="PTHR43081:SF19">
    <property type="entry name" value="PH-SENSITIVE ADENYLATE CYCLASE RV1264"/>
    <property type="match status" value="1"/>
</dbReference>
<evidence type="ECO:0000259" key="2">
    <source>
        <dbReference type="PROSITE" id="PS50125"/>
    </source>
</evidence>